<evidence type="ECO:0000313" key="3">
    <source>
        <dbReference type="Proteomes" id="UP001200034"/>
    </source>
</evidence>
<feature type="region of interest" description="Disordered" evidence="1">
    <location>
        <begin position="456"/>
        <end position="593"/>
    </location>
</feature>
<proteinExistence type="predicted"/>
<feature type="compositionally biased region" description="Basic and acidic residues" evidence="1">
    <location>
        <begin position="463"/>
        <end position="474"/>
    </location>
</feature>
<reference evidence="2" key="1">
    <citation type="journal article" date="2021" name="Mol. Ecol. Resour.">
        <title>Phylogenomic analyses of the genus Drosophila reveals genomic signals of climate adaptation.</title>
        <authorList>
            <person name="Li F."/>
            <person name="Rane R.V."/>
            <person name="Luria V."/>
            <person name="Xiong Z."/>
            <person name="Chen J."/>
            <person name="Li Z."/>
            <person name="Catullo R.A."/>
            <person name="Griffin P.C."/>
            <person name="Schiffer M."/>
            <person name="Pearce S."/>
            <person name="Lee S.F."/>
            <person name="McElroy K."/>
            <person name="Stocker A."/>
            <person name="Shirriffs J."/>
            <person name="Cockerell F."/>
            <person name="Coppin C."/>
            <person name="Sgro C.M."/>
            <person name="Karger A."/>
            <person name="Cain J.W."/>
            <person name="Weber J.A."/>
            <person name="Santpere G."/>
            <person name="Kirschner M.W."/>
            <person name="Hoffmann A.A."/>
            <person name="Oakeshott J.G."/>
            <person name="Zhang G."/>
        </authorList>
    </citation>
    <scope>NUCLEOTIDE SEQUENCE</scope>
    <source>
        <strain evidence="2">BGI-SZ-2011g</strain>
    </source>
</reference>
<feature type="compositionally biased region" description="Polar residues" evidence="1">
    <location>
        <begin position="411"/>
        <end position="431"/>
    </location>
</feature>
<feature type="compositionally biased region" description="Acidic residues" evidence="1">
    <location>
        <begin position="353"/>
        <end position="370"/>
    </location>
</feature>
<protein>
    <submittedName>
        <fullName evidence="2">Uncharacterized protein</fullName>
    </submittedName>
</protein>
<feature type="compositionally biased region" description="Polar residues" evidence="1">
    <location>
        <begin position="291"/>
        <end position="302"/>
    </location>
</feature>
<feature type="compositionally biased region" description="Polar residues" evidence="1">
    <location>
        <begin position="375"/>
        <end position="386"/>
    </location>
</feature>
<feature type="compositionally biased region" description="Basic and acidic residues" evidence="1">
    <location>
        <begin position="529"/>
        <end position="552"/>
    </location>
</feature>
<evidence type="ECO:0000256" key="1">
    <source>
        <dbReference type="SAM" id="MobiDB-lite"/>
    </source>
</evidence>
<feature type="region of interest" description="Disordered" evidence="1">
    <location>
        <begin position="96"/>
        <end position="154"/>
    </location>
</feature>
<feature type="compositionally biased region" description="Basic and acidic residues" evidence="1">
    <location>
        <begin position="144"/>
        <end position="154"/>
    </location>
</feature>
<keyword evidence="3" id="KW-1185">Reference proteome</keyword>
<feature type="region of interest" description="Disordered" evidence="1">
    <location>
        <begin position="188"/>
        <end position="387"/>
    </location>
</feature>
<comment type="caution">
    <text evidence="2">The sequence shown here is derived from an EMBL/GenBank/DDBJ whole genome shotgun (WGS) entry which is preliminary data.</text>
</comment>
<dbReference type="InterPro" id="IPR038991">
    <property type="entry name" value="CAAP1"/>
</dbReference>
<dbReference type="Pfam" id="PF15335">
    <property type="entry name" value="CAAP1"/>
    <property type="match status" value="1"/>
</dbReference>
<dbReference type="AlphaFoldDB" id="A0AAD4JX46"/>
<feature type="compositionally biased region" description="Polar residues" evidence="1">
    <location>
        <begin position="226"/>
        <end position="242"/>
    </location>
</feature>
<feature type="region of interest" description="Disordered" evidence="1">
    <location>
        <begin position="404"/>
        <end position="439"/>
    </location>
</feature>
<dbReference type="Proteomes" id="UP001200034">
    <property type="component" value="Unassembled WGS sequence"/>
</dbReference>
<evidence type="ECO:0000313" key="2">
    <source>
        <dbReference type="EMBL" id="KAH8366044.1"/>
    </source>
</evidence>
<feature type="compositionally biased region" description="Basic and acidic residues" evidence="1">
    <location>
        <begin position="8"/>
        <end position="28"/>
    </location>
</feature>
<feature type="compositionally biased region" description="Basic and acidic residues" evidence="1">
    <location>
        <begin position="109"/>
        <end position="118"/>
    </location>
</feature>
<gene>
    <name evidence="2" type="ORF">KR093_008606</name>
</gene>
<dbReference type="PANTHER" id="PTHR14740:SF3">
    <property type="entry name" value="CASPASE ACTIVITY AND APOPTOSIS INHIBITOR 1"/>
    <property type="match status" value="1"/>
</dbReference>
<accession>A0AAD4JX46</accession>
<feature type="compositionally biased region" description="Low complexity" evidence="1">
    <location>
        <begin position="553"/>
        <end position="563"/>
    </location>
</feature>
<feature type="compositionally biased region" description="Basic residues" evidence="1">
    <location>
        <begin position="134"/>
        <end position="143"/>
    </location>
</feature>
<dbReference type="GO" id="GO:0042981">
    <property type="term" value="P:regulation of apoptotic process"/>
    <property type="evidence" value="ECO:0007669"/>
    <property type="project" value="InterPro"/>
</dbReference>
<feature type="region of interest" description="Disordered" evidence="1">
    <location>
        <begin position="1"/>
        <end position="28"/>
    </location>
</feature>
<sequence>MSSSKKRSKDEQIPKPISIKKEKSEEDRTLQPISHYIDDRLELVKQIFGTLKPKTIMNLAPEFLKKTSLDEIEELCLNELLCISTKRLKSIIADTRCPTDTESSEDSDVEHKEEHISLEEISSDSDIGGSESRRAKKLRKSNAKRADKTNENKEPDGQISVLELLELQARARAIRSQLAMEPITKIEVKSDDDEETAKRPSQKDKPREKRSHRNSEQASSKRKSSEQSTRLAREQAQISNGSKAKETTAPAPAPAPAPAQKKIKLKRNYRISTKTPEKELRPAVKSKSPPEINQESNKSRSASPDVIPIPAEPETLLISDSTDDEATVKQKEPVEQASAVPAPEPEPQPEPAELSEPEEGEVREESEQEIEAQPAVQTVQVETPSEATAVEKVVEKPAEAIDAAAEAVEQPSGSKQTSIVEPEQPQLNNSIVDDEDQNDDVISIGGDLENEMIEELSQVTEESPVKVKPEKLPEPEEEDNDVISLNTSEDEHEKLQETNSESWRTRYLKSSKVNQVLAASRLGKRVRDKIKESKRAQKKHSEGKGAGDEKSSKQSQQHQQQFTSKHEDGSMEQYQELLQHRQRKSSNSSKGDK</sequence>
<feature type="compositionally biased region" description="Basic and acidic residues" evidence="1">
    <location>
        <begin position="196"/>
        <end position="207"/>
    </location>
</feature>
<organism evidence="2 3">
    <name type="scientific">Drosophila rubida</name>
    <dbReference type="NCBI Taxonomy" id="30044"/>
    <lineage>
        <taxon>Eukaryota</taxon>
        <taxon>Metazoa</taxon>
        <taxon>Ecdysozoa</taxon>
        <taxon>Arthropoda</taxon>
        <taxon>Hexapoda</taxon>
        <taxon>Insecta</taxon>
        <taxon>Pterygota</taxon>
        <taxon>Neoptera</taxon>
        <taxon>Endopterygota</taxon>
        <taxon>Diptera</taxon>
        <taxon>Brachycera</taxon>
        <taxon>Muscomorpha</taxon>
        <taxon>Ephydroidea</taxon>
        <taxon>Drosophilidae</taxon>
        <taxon>Drosophila</taxon>
    </lineage>
</organism>
<name>A0AAD4JX46_9MUSC</name>
<dbReference type="EMBL" id="JAJJHW010002774">
    <property type="protein sequence ID" value="KAH8366044.1"/>
    <property type="molecule type" value="Genomic_DNA"/>
</dbReference>
<dbReference type="PANTHER" id="PTHR14740">
    <property type="entry name" value="CASPASE ACTIVITY AND APOPTOSIS INHIBITOR 1"/>
    <property type="match status" value="1"/>
</dbReference>